<feature type="transmembrane region" description="Helical" evidence="1">
    <location>
        <begin position="472"/>
        <end position="495"/>
    </location>
</feature>
<dbReference type="Proteomes" id="UP000032180">
    <property type="component" value="Chromosome 1"/>
</dbReference>
<keyword evidence="1" id="KW-0812">Transmembrane</keyword>
<dbReference type="PANTHER" id="PTHR33333:SF45">
    <property type="entry name" value="OS01G0341000 PROTEIN"/>
    <property type="match status" value="1"/>
</dbReference>
<feature type="transmembrane region" description="Helical" evidence="1">
    <location>
        <begin position="277"/>
        <end position="298"/>
    </location>
</feature>
<reference evidence="3" key="2">
    <citation type="submission" date="2013-12" db="EMBL/GenBank/DDBJ databases">
        <authorList>
            <person name="Yu Y."/>
            <person name="Lee S."/>
            <person name="de Baynast K."/>
            <person name="Wissotski M."/>
            <person name="Liu L."/>
            <person name="Talag J."/>
            <person name="Goicoechea J."/>
            <person name="Angelova A."/>
            <person name="Jetty R."/>
            <person name="Kudrna D."/>
            <person name="Golser W."/>
            <person name="Rivera L."/>
            <person name="Zhang J."/>
            <person name="Wing R."/>
        </authorList>
    </citation>
    <scope>NUCLEOTIDE SEQUENCE</scope>
</reference>
<sequence length="602" mass="62929">MVVLADSAARKLLHGSTDAHALASDATVGMSFGLGSLWDLIAVLFSGIIHLLVLPFQALAEAVTHGFEALGHAIQALFAGIVSGLGNMAHLLVMPFEILWRGLQAAVAGIGHGFEAMWPNMQSFFANFLATVADAAHGLVLTDVPTVSMTRGGKAVRAVFRPPPMVVLADSAARKLLHGAVGARGLAAVGMSFGLDGLWELIAGLFSGIIHLLVLPFQALAAAIANGFEALGHGIQALFAGILAALGNMAHLLVMPFEMVWRAIQAAVAGIGHGFEAMWHGIEGFFAGIGSIGHLFVLPFEAFWRWIQVAAAGIGHGFDAMWHAIPSFFAGAIHGLVLPFEAFWRWLQTAVGGISSGWAGLWQNIQSFFAGAAHELVHPFEAFWKWLKTAAADVAADISFGLDGAWPLIKRLYASLLATLAGAAHDLAPRLESLWRWLCAAAATALPYVLIIVAVLCVVALVWFTWTLLCTAAVFIGEAIVGAATFCGLCVLPAAVMVGQGLVLAVSYGAHCVFVACKGAGMVLGHVLPSCGHCCVQVTMRAPGAAGAAGMVISRVAFESFAQSYFLILRHAGPVVATAVFCTQPVASVLAAPVAALFSPSR</sequence>
<organism evidence="2 3">
    <name type="scientific">Leersia perrieri</name>
    <dbReference type="NCBI Taxonomy" id="77586"/>
    <lineage>
        <taxon>Eukaryota</taxon>
        <taxon>Viridiplantae</taxon>
        <taxon>Streptophyta</taxon>
        <taxon>Embryophyta</taxon>
        <taxon>Tracheophyta</taxon>
        <taxon>Spermatophyta</taxon>
        <taxon>Magnoliopsida</taxon>
        <taxon>Liliopsida</taxon>
        <taxon>Poales</taxon>
        <taxon>Poaceae</taxon>
        <taxon>BOP clade</taxon>
        <taxon>Oryzoideae</taxon>
        <taxon>Oryzeae</taxon>
        <taxon>Oryzinae</taxon>
        <taxon>Leersia</taxon>
    </lineage>
</organism>
<dbReference type="InterPro" id="IPR039926">
    <property type="entry name" value="Egg_app_1"/>
</dbReference>
<evidence type="ECO:0000313" key="2">
    <source>
        <dbReference type="EnsemblPlants" id="LPERR01G12950.1"/>
    </source>
</evidence>
<dbReference type="eggNOG" id="ENOG502S8CT">
    <property type="taxonomic scope" value="Eukaryota"/>
</dbReference>
<feature type="transmembrane region" description="Helical" evidence="1">
    <location>
        <begin position="502"/>
        <end position="528"/>
    </location>
</feature>
<dbReference type="Gramene" id="LPERR01G12950.1">
    <property type="protein sequence ID" value="LPERR01G12950.1"/>
    <property type="gene ID" value="LPERR01G12950"/>
</dbReference>
<dbReference type="STRING" id="77586.A0A0D9V0I4"/>
<feature type="transmembrane region" description="Helical" evidence="1">
    <location>
        <begin position="237"/>
        <end position="257"/>
    </location>
</feature>
<feature type="transmembrane region" description="Helical" evidence="1">
    <location>
        <begin position="201"/>
        <end position="225"/>
    </location>
</feature>
<accession>A0A0D9V0I4</accession>
<keyword evidence="1" id="KW-0472">Membrane</keyword>
<reference evidence="2 3" key="1">
    <citation type="submission" date="2012-08" db="EMBL/GenBank/DDBJ databases">
        <title>Oryza genome evolution.</title>
        <authorList>
            <person name="Wing R.A."/>
        </authorList>
    </citation>
    <scope>NUCLEOTIDE SEQUENCE</scope>
</reference>
<evidence type="ECO:0000256" key="1">
    <source>
        <dbReference type="SAM" id="Phobius"/>
    </source>
</evidence>
<evidence type="ECO:0000313" key="3">
    <source>
        <dbReference type="Proteomes" id="UP000032180"/>
    </source>
</evidence>
<keyword evidence="3" id="KW-1185">Reference proteome</keyword>
<dbReference type="PANTHER" id="PTHR33333">
    <property type="entry name" value="ERYTHROCYTE MEMBRANE PROTEIN 1-LIKE"/>
    <property type="match status" value="1"/>
</dbReference>
<dbReference type="EnsemblPlants" id="LPERR01G12950.1">
    <property type="protein sequence ID" value="LPERR01G12950.1"/>
    <property type="gene ID" value="LPERR01G12950"/>
</dbReference>
<dbReference type="AlphaFoldDB" id="A0A0D9V0I4"/>
<reference evidence="2" key="3">
    <citation type="submission" date="2015-04" db="UniProtKB">
        <authorList>
            <consortium name="EnsemblPlants"/>
        </authorList>
    </citation>
    <scope>IDENTIFICATION</scope>
</reference>
<feature type="transmembrane region" description="Helical" evidence="1">
    <location>
        <begin position="437"/>
        <end position="466"/>
    </location>
</feature>
<feature type="transmembrane region" description="Helical" evidence="1">
    <location>
        <begin position="40"/>
        <end position="60"/>
    </location>
</feature>
<keyword evidence="1" id="KW-1133">Transmembrane helix</keyword>
<feature type="transmembrane region" description="Helical" evidence="1">
    <location>
        <begin position="72"/>
        <end position="93"/>
    </location>
</feature>
<dbReference type="HOGENOM" id="CLU_039985_0_0_1"/>
<protein>
    <submittedName>
        <fullName evidence="2">Uncharacterized protein</fullName>
    </submittedName>
</protein>
<proteinExistence type="predicted"/>
<name>A0A0D9V0I4_9ORYZ</name>